<dbReference type="RefSeq" id="WP_099198819.1">
    <property type="nucleotide sequence ID" value="NZ_JBIRXA010000022.1"/>
</dbReference>
<dbReference type="OrthoDB" id="4201369at2"/>
<protein>
    <submittedName>
        <fullName evidence="2">Uncharacterized protein</fullName>
    </submittedName>
</protein>
<evidence type="ECO:0000256" key="1">
    <source>
        <dbReference type="SAM" id="MobiDB-lite"/>
    </source>
</evidence>
<gene>
    <name evidence="2" type="ORF">BLA24_10735</name>
</gene>
<sequence length="177" mass="18367">MAVMKSKTEGAEEDRRKAEGAAEGQLEAERLAGDEVDDRLAGPRSSRAVLSLTGADEGIATLTARDGNAIPKGIRVVDASGTLIAAYIALALDDLSVAKSARSAVTTALARSLDTTDHGDEAKAESPSGVITGQTGEDVPVELTPAEFRDRTVTLYASELIDLSREIRGSTTGPSGR</sequence>
<feature type="compositionally biased region" description="Basic and acidic residues" evidence="1">
    <location>
        <begin position="114"/>
        <end position="124"/>
    </location>
</feature>
<feature type="compositionally biased region" description="Basic and acidic residues" evidence="1">
    <location>
        <begin position="1"/>
        <end position="20"/>
    </location>
</feature>
<name>A0A2G1XL67_STRCJ</name>
<evidence type="ECO:0000313" key="3">
    <source>
        <dbReference type="Proteomes" id="UP000222531"/>
    </source>
</evidence>
<feature type="region of interest" description="Disordered" evidence="1">
    <location>
        <begin position="114"/>
        <end position="138"/>
    </location>
</feature>
<feature type="compositionally biased region" description="Basic and acidic residues" evidence="1">
    <location>
        <begin position="27"/>
        <end position="41"/>
    </location>
</feature>
<feature type="region of interest" description="Disordered" evidence="1">
    <location>
        <begin position="1"/>
        <end position="43"/>
    </location>
</feature>
<dbReference type="Proteomes" id="UP000222531">
    <property type="component" value="Unassembled WGS sequence"/>
</dbReference>
<dbReference type="AlphaFoldDB" id="A0A2G1XL67"/>
<proteinExistence type="predicted"/>
<dbReference type="EMBL" id="NHZO01000128">
    <property type="protein sequence ID" value="PHQ51921.1"/>
    <property type="molecule type" value="Genomic_DNA"/>
</dbReference>
<evidence type="ECO:0000313" key="2">
    <source>
        <dbReference type="EMBL" id="PHQ51921.1"/>
    </source>
</evidence>
<comment type="caution">
    <text evidence="2">The sequence shown here is derived from an EMBL/GenBank/DDBJ whole genome shotgun (WGS) entry which is preliminary data.</text>
</comment>
<organism evidence="2 3">
    <name type="scientific">Streptomyces cinnamoneus</name>
    <name type="common">Streptoverticillium cinnamoneum</name>
    <dbReference type="NCBI Taxonomy" id="53446"/>
    <lineage>
        <taxon>Bacteria</taxon>
        <taxon>Bacillati</taxon>
        <taxon>Actinomycetota</taxon>
        <taxon>Actinomycetes</taxon>
        <taxon>Kitasatosporales</taxon>
        <taxon>Streptomycetaceae</taxon>
        <taxon>Streptomyces</taxon>
        <taxon>Streptomyces cinnamoneus group</taxon>
    </lineage>
</organism>
<accession>A0A2G1XL67</accession>
<reference evidence="2 3" key="1">
    <citation type="journal article" date="2017" name="Biochemistry">
        <title>Identification of the Biosynthetic Pathway for the Antibiotic Bicyclomycin.</title>
        <authorList>
            <person name="Patteson J."/>
            <person name="Cai W."/>
            <person name="Johnson R.A."/>
            <person name="Santa Maria K."/>
            <person name="Li B."/>
        </authorList>
    </citation>
    <scope>NUCLEOTIDE SEQUENCE [LARGE SCALE GENOMIC DNA]</scope>
    <source>
        <strain evidence="2 3">ATCC 21532</strain>
    </source>
</reference>
<keyword evidence="3" id="KW-1185">Reference proteome</keyword>